<protein>
    <recommendedName>
        <fullName evidence="4">Secreted protein</fullName>
    </recommendedName>
</protein>
<feature type="chain" id="PRO_5015620302" description="Secreted protein" evidence="1">
    <location>
        <begin position="34"/>
        <end position="123"/>
    </location>
</feature>
<evidence type="ECO:0008006" key="4">
    <source>
        <dbReference type="Google" id="ProtNLM"/>
    </source>
</evidence>
<feature type="signal peptide" evidence="1">
    <location>
        <begin position="1"/>
        <end position="33"/>
    </location>
</feature>
<evidence type="ECO:0000313" key="3">
    <source>
        <dbReference type="Proteomes" id="UP000244336"/>
    </source>
</evidence>
<reference evidence="2 3" key="1">
    <citation type="submission" date="2018-04" db="EMBL/GenBank/DDBJ databases">
        <title>WGS assembly of Panicum hallii var. hallii HAL2.</title>
        <authorList>
            <person name="Lovell J."/>
            <person name="Jenkins J."/>
            <person name="Lowry D."/>
            <person name="Mamidi S."/>
            <person name="Sreedasyam A."/>
            <person name="Weng X."/>
            <person name="Barry K."/>
            <person name="Bonette J."/>
            <person name="Campitelli B."/>
            <person name="Daum C."/>
            <person name="Gordon S."/>
            <person name="Gould B."/>
            <person name="Lipzen A."/>
            <person name="MacQueen A."/>
            <person name="Palacio-Mejia J."/>
            <person name="Plott C."/>
            <person name="Shakirov E."/>
            <person name="Shu S."/>
            <person name="Yoshinaga Y."/>
            <person name="Zane M."/>
            <person name="Rokhsar D."/>
            <person name="Grimwood J."/>
            <person name="Schmutz J."/>
            <person name="Juenger T."/>
        </authorList>
    </citation>
    <scope>NUCLEOTIDE SEQUENCE [LARGE SCALE GENOMIC DNA]</scope>
    <source>
        <strain evidence="3">cv. HAL2</strain>
    </source>
</reference>
<evidence type="ECO:0000313" key="2">
    <source>
        <dbReference type="EMBL" id="PUZ67992.1"/>
    </source>
</evidence>
<keyword evidence="1" id="KW-0732">Signal</keyword>
<dbReference type="AlphaFoldDB" id="A0A2T7EJJ5"/>
<evidence type="ECO:0000256" key="1">
    <source>
        <dbReference type="SAM" id="SignalP"/>
    </source>
</evidence>
<organism evidence="2 3">
    <name type="scientific">Panicum hallii var. hallii</name>
    <dbReference type="NCBI Taxonomy" id="1504633"/>
    <lineage>
        <taxon>Eukaryota</taxon>
        <taxon>Viridiplantae</taxon>
        <taxon>Streptophyta</taxon>
        <taxon>Embryophyta</taxon>
        <taxon>Tracheophyta</taxon>
        <taxon>Spermatophyta</taxon>
        <taxon>Magnoliopsida</taxon>
        <taxon>Liliopsida</taxon>
        <taxon>Poales</taxon>
        <taxon>Poaceae</taxon>
        <taxon>PACMAD clade</taxon>
        <taxon>Panicoideae</taxon>
        <taxon>Panicodae</taxon>
        <taxon>Paniceae</taxon>
        <taxon>Panicinae</taxon>
        <taxon>Panicum</taxon>
        <taxon>Panicum sect. Panicum</taxon>
    </lineage>
</organism>
<sequence length="123" mass="14141">MHSVVAAGRRFGSPGGWWLARPGLALLLRCLRAVRPQGRRRAMHGFPSSTSPFDRSIEPDMHSRHMLQRYRWPPCIRRKRQEIGWLCVWRSSFKLRTALFFHRSRGSAGELRVGAFLAALLSS</sequence>
<dbReference type="Gramene" id="PUZ67992">
    <property type="protein sequence ID" value="PUZ67992"/>
    <property type="gene ID" value="GQ55_3G478800"/>
</dbReference>
<keyword evidence="3" id="KW-1185">Reference proteome</keyword>
<accession>A0A2T7EJJ5</accession>
<dbReference type="Proteomes" id="UP000244336">
    <property type="component" value="Chromosome 3"/>
</dbReference>
<name>A0A2T7EJJ5_9POAL</name>
<dbReference type="EMBL" id="CM009751">
    <property type="protein sequence ID" value="PUZ67992.1"/>
    <property type="molecule type" value="Genomic_DNA"/>
</dbReference>
<proteinExistence type="predicted"/>
<gene>
    <name evidence="2" type="ORF">GQ55_3G478800</name>
</gene>